<dbReference type="EMBL" id="NKXS01002663">
    <property type="protein sequence ID" value="PIN12550.1"/>
    <property type="molecule type" value="Genomic_DNA"/>
</dbReference>
<reference evidence="2" key="1">
    <citation type="journal article" date="2018" name="Gigascience">
        <title>Genome assembly of the Pink Ipe (Handroanthus impetiginosus, Bignoniaceae), a highly valued, ecologically keystone Neotropical timber forest tree.</title>
        <authorList>
            <person name="Silva-Junior O.B."/>
            <person name="Grattapaglia D."/>
            <person name="Novaes E."/>
            <person name="Collevatti R.G."/>
        </authorList>
    </citation>
    <scope>NUCLEOTIDE SEQUENCE [LARGE SCALE GENOMIC DNA]</scope>
    <source>
        <strain evidence="2">cv. UFG-1</strain>
    </source>
</reference>
<organism evidence="1 2">
    <name type="scientific">Handroanthus impetiginosus</name>
    <dbReference type="NCBI Taxonomy" id="429701"/>
    <lineage>
        <taxon>Eukaryota</taxon>
        <taxon>Viridiplantae</taxon>
        <taxon>Streptophyta</taxon>
        <taxon>Embryophyta</taxon>
        <taxon>Tracheophyta</taxon>
        <taxon>Spermatophyta</taxon>
        <taxon>Magnoliopsida</taxon>
        <taxon>eudicotyledons</taxon>
        <taxon>Gunneridae</taxon>
        <taxon>Pentapetalae</taxon>
        <taxon>asterids</taxon>
        <taxon>lamiids</taxon>
        <taxon>Lamiales</taxon>
        <taxon>Bignoniaceae</taxon>
        <taxon>Crescentiina</taxon>
        <taxon>Tabebuia alliance</taxon>
        <taxon>Handroanthus</taxon>
    </lineage>
</organism>
<accession>A0A2G9H5F4</accession>
<evidence type="ECO:0000313" key="2">
    <source>
        <dbReference type="Proteomes" id="UP000231279"/>
    </source>
</evidence>
<gene>
    <name evidence="1" type="ORF">CDL12_14839</name>
</gene>
<keyword evidence="2" id="KW-1185">Reference proteome</keyword>
<evidence type="ECO:0000313" key="1">
    <source>
        <dbReference type="EMBL" id="PIN12550.1"/>
    </source>
</evidence>
<name>A0A2G9H5F4_9LAMI</name>
<sequence>MGSAKRIATMTAVPYTWYGKKNNSRATVKEDRALGKNWYSKIFSQCLPFIQYPKQVILNIHIVDQDMHP</sequence>
<comment type="caution">
    <text evidence="1">The sequence shown here is derived from an EMBL/GenBank/DDBJ whole genome shotgun (WGS) entry which is preliminary data.</text>
</comment>
<dbReference type="Proteomes" id="UP000231279">
    <property type="component" value="Unassembled WGS sequence"/>
</dbReference>
<dbReference type="AlphaFoldDB" id="A0A2G9H5F4"/>
<proteinExistence type="predicted"/>
<protein>
    <submittedName>
        <fullName evidence="1">Uncharacterized protein</fullName>
    </submittedName>
</protein>